<dbReference type="SUPFAM" id="SSF49265">
    <property type="entry name" value="Fibronectin type III"/>
    <property type="match status" value="2"/>
</dbReference>
<evidence type="ECO:0000313" key="5">
    <source>
        <dbReference type="EMBL" id="CAH2327311.1"/>
    </source>
</evidence>
<organism evidence="5 6">
    <name type="scientific">Pelobates cultripes</name>
    <name type="common">Western spadefoot toad</name>
    <dbReference type="NCBI Taxonomy" id="61616"/>
    <lineage>
        <taxon>Eukaryota</taxon>
        <taxon>Metazoa</taxon>
        <taxon>Chordata</taxon>
        <taxon>Craniata</taxon>
        <taxon>Vertebrata</taxon>
        <taxon>Euteleostomi</taxon>
        <taxon>Amphibia</taxon>
        <taxon>Batrachia</taxon>
        <taxon>Anura</taxon>
        <taxon>Pelobatoidea</taxon>
        <taxon>Pelobatidae</taxon>
        <taxon>Pelobates</taxon>
    </lineage>
</organism>
<evidence type="ECO:0000256" key="3">
    <source>
        <dbReference type="SAM" id="SignalP"/>
    </source>
</evidence>
<dbReference type="AlphaFoldDB" id="A0AAD1WY13"/>
<keyword evidence="2" id="KW-0472">Membrane</keyword>
<dbReference type="Proteomes" id="UP001295444">
    <property type="component" value="Chromosome 13"/>
</dbReference>
<feature type="domain" description="Fibronectin type-III" evidence="4">
    <location>
        <begin position="215"/>
        <end position="311"/>
    </location>
</feature>
<evidence type="ECO:0000313" key="6">
    <source>
        <dbReference type="Proteomes" id="UP001295444"/>
    </source>
</evidence>
<dbReference type="SMART" id="SM00060">
    <property type="entry name" value="FN3"/>
    <property type="match status" value="1"/>
</dbReference>
<keyword evidence="5" id="KW-0675">Receptor</keyword>
<reference evidence="5" key="1">
    <citation type="submission" date="2022-03" db="EMBL/GenBank/DDBJ databases">
        <authorList>
            <person name="Alioto T."/>
            <person name="Alioto T."/>
            <person name="Gomez Garrido J."/>
        </authorList>
    </citation>
    <scope>NUCLEOTIDE SEQUENCE</scope>
</reference>
<keyword evidence="2" id="KW-0812">Transmembrane</keyword>
<dbReference type="InterPro" id="IPR053073">
    <property type="entry name" value="IL11/IL27_subunit_beta"/>
</dbReference>
<dbReference type="PANTHER" id="PTHR48483:SF2">
    <property type="entry name" value="INTERLEUKIN-27 SUBUNIT BETA"/>
    <property type="match status" value="1"/>
</dbReference>
<dbReference type="PANTHER" id="PTHR48483">
    <property type="entry name" value="INTERLEUKIN-27 SUBUNIT BETA"/>
    <property type="match status" value="1"/>
</dbReference>
<dbReference type="CDD" id="cd00063">
    <property type="entry name" value="FN3"/>
    <property type="match status" value="1"/>
</dbReference>
<gene>
    <name evidence="5" type="ORF">PECUL_23A044799</name>
</gene>
<evidence type="ECO:0000256" key="1">
    <source>
        <dbReference type="ARBA" id="ARBA00010890"/>
    </source>
</evidence>
<evidence type="ECO:0000256" key="2">
    <source>
        <dbReference type="SAM" id="Phobius"/>
    </source>
</evidence>
<dbReference type="PROSITE" id="PS50853">
    <property type="entry name" value="FN3"/>
    <property type="match status" value="1"/>
</dbReference>
<feature type="chain" id="PRO_5042218708" evidence="3">
    <location>
        <begin position="27"/>
        <end position="433"/>
    </location>
</feature>
<dbReference type="InterPro" id="IPR013783">
    <property type="entry name" value="Ig-like_fold"/>
</dbReference>
<accession>A0AAD1WY13</accession>
<comment type="similarity">
    <text evidence="1">Belongs to the type I cytokine receptor family. Type 3 subfamily.</text>
</comment>
<feature type="transmembrane region" description="Helical" evidence="2">
    <location>
        <begin position="355"/>
        <end position="378"/>
    </location>
</feature>
<sequence>MIMGGAGWRDSWLVLLCAGILSVTDTQESLCPKPAVSPNSLMVPMYSNVSLTCPGCNKTMSWKSHNRTLAPVKRVHQLLKNVRYKDVDNYTCFSKSDPVCSVQLLVKETLETPVIQCYLRHPKGRITCEWSPKERLPKWAKTTLITKIFNTITSSTTQKWPCTYNGTLNKVQCHIGKKLSQNPKLFISMCVTSLSDSRGSETESIHIKRLVQPDPPVNVTISPVRGAPRKLYVSWKTPELWTEPFYQLHYEIQYSVENSQYTSNVSATETYYMIEDAVMGRKHRVMVRAQDEFKHGLWSSWSVAAEGTPWKDDMQTLPTQDPSENDITFFTTSEDDYSTETEDEETPVKTVVRRYTLLVVGVNLGIFIILFMVITMRVQKVRWQLKLKGSKLRKLFSPFGAKGDTVKTDSILMTPCASPTTETNLIPTDHTDT</sequence>
<name>A0AAD1WY13_PELCU</name>
<proteinExistence type="inferred from homology"/>
<dbReference type="InterPro" id="IPR036116">
    <property type="entry name" value="FN3_sf"/>
</dbReference>
<dbReference type="InterPro" id="IPR003961">
    <property type="entry name" value="FN3_dom"/>
</dbReference>
<evidence type="ECO:0000259" key="4">
    <source>
        <dbReference type="PROSITE" id="PS50853"/>
    </source>
</evidence>
<keyword evidence="6" id="KW-1185">Reference proteome</keyword>
<dbReference type="Gene3D" id="2.60.40.10">
    <property type="entry name" value="Immunoglobulins"/>
    <property type="match status" value="3"/>
</dbReference>
<keyword evidence="3" id="KW-0732">Signal</keyword>
<dbReference type="EMBL" id="OW240924">
    <property type="protein sequence ID" value="CAH2327311.1"/>
    <property type="molecule type" value="Genomic_DNA"/>
</dbReference>
<feature type="signal peptide" evidence="3">
    <location>
        <begin position="1"/>
        <end position="26"/>
    </location>
</feature>
<keyword evidence="2" id="KW-1133">Transmembrane helix</keyword>
<protein>
    <submittedName>
        <fullName evidence="5">Interleukin-6 receptor subunit alpha isoform X1</fullName>
    </submittedName>
</protein>